<evidence type="ECO:0000313" key="1">
    <source>
        <dbReference type="EMBL" id="GIX86417.1"/>
    </source>
</evidence>
<keyword evidence="2" id="KW-1185">Reference proteome</keyword>
<gene>
    <name evidence="1" type="ORF">CEXT_70341</name>
</gene>
<feature type="non-terminal residue" evidence="1">
    <location>
        <position position="131"/>
    </location>
</feature>
<reference evidence="1 2" key="1">
    <citation type="submission" date="2021-06" db="EMBL/GenBank/DDBJ databases">
        <title>Caerostris extrusa draft genome.</title>
        <authorList>
            <person name="Kono N."/>
            <person name="Arakawa K."/>
        </authorList>
    </citation>
    <scope>NUCLEOTIDE SEQUENCE [LARGE SCALE GENOMIC DNA]</scope>
</reference>
<accession>A0AAV4NNM4</accession>
<organism evidence="1 2">
    <name type="scientific">Caerostris extrusa</name>
    <name type="common">Bark spider</name>
    <name type="synonym">Caerostris bankana</name>
    <dbReference type="NCBI Taxonomy" id="172846"/>
    <lineage>
        <taxon>Eukaryota</taxon>
        <taxon>Metazoa</taxon>
        <taxon>Ecdysozoa</taxon>
        <taxon>Arthropoda</taxon>
        <taxon>Chelicerata</taxon>
        <taxon>Arachnida</taxon>
        <taxon>Araneae</taxon>
        <taxon>Araneomorphae</taxon>
        <taxon>Entelegynae</taxon>
        <taxon>Araneoidea</taxon>
        <taxon>Araneidae</taxon>
        <taxon>Caerostris</taxon>
    </lineage>
</organism>
<name>A0AAV4NNM4_CAEEX</name>
<evidence type="ECO:0000313" key="2">
    <source>
        <dbReference type="Proteomes" id="UP001054945"/>
    </source>
</evidence>
<dbReference type="EMBL" id="BPLR01003586">
    <property type="protein sequence ID" value="GIX86417.1"/>
    <property type="molecule type" value="Genomic_DNA"/>
</dbReference>
<proteinExistence type="predicted"/>
<protein>
    <submittedName>
        <fullName evidence="1">Uncharacterized protein</fullName>
    </submittedName>
</protein>
<dbReference type="Proteomes" id="UP001054945">
    <property type="component" value="Unassembled WGS sequence"/>
</dbReference>
<sequence>MAADGASERKFINSWQGKCSVFGPRLVRGDVWIISGCAASISSCCELCIKRPRDINGSYFNRIEWFYEINISCQSEEESAVCLGPRLVRGDVWIISGGAASINLGCELCIKRLRDISGGYVNGIGWFYEIN</sequence>
<dbReference type="AlphaFoldDB" id="A0AAV4NNM4"/>
<comment type="caution">
    <text evidence="1">The sequence shown here is derived from an EMBL/GenBank/DDBJ whole genome shotgun (WGS) entry which is preliminary data.</text>
</comment>